<proteinExistence type="predicted"/>
<accession>X1NMV2</accession>
<dbReference type="AlphaFoldDB" id="X1NMV2"/>
<evidence type="ECO:0000313" key="1">
    <source>
        <dbReference type="EMBL" id="GAI45357.1"/>
    </source>
</evidence>
<protein>
    <submittedName>
        <fullName evidence="1">Uncharacterized protein</fullName>
    </submittedName>
</protein>
<dbReference type="EMBL" id="BARV01025563">
    <property type="protein sequence ID" value="GAI45357.1"/>
    <property type="molecule type" value="Genomic_DNA"/>
</dbReference>
<organism evidence="1">
    <name type="scientific">marine sediment metagenome</name>
    <dbReference type="NCBI Taxonomy" id="412755"/>
    <lineage>
        <taxon>unclassified sequences</taxon>
        <taxon>metagenomes</taxon>
        <taxon>ecological metagenomes</taxon>
    </lineage>
</organism>
<comment type="caution">
    <text evidence="1">The sequence shown here is derived from an EMBL/GenBank/DDBJ whole genome shotgun (WGS) entry which is preliminary data.</text>
</comment>
<reference evidence="1" key="1">
    <citation type="journal article" date="2014" name="Front. Microbiol.">
        <title>High frequency of phylogenetically diverse reductive dehalogenase-homologous genes in deep subseafloor sedimentary metagenomes.</title>
        <authorList>
            <person name="Kawai M."/>
            <person name="Futagami T."/>
            <person name="Toyoda A."/>
            <person name="Takaki Y."/>
            <person name="Nishi S."/>
            <person name="Hori S."/>
            <person name="Arai W."/>
            <person name="Tsubouchi T."/>
            <person name="Morono Y."/>
            <person name="Uchiyama I."/>
            <person name="Ito T."/>
            <person name="Fujiyama A."/>
            <person name="Inagaki F."/>
            <person name="Takami H."/>
        </authorList>
    </citation>
    <scope>NUCLEOTIDE SEQUENCE</scope>
    <source>
        <strain evidence="1">Expedition CK06-06</strain>
    </source>
</reference>
<sequence length="76" mass="8054">MANIAAAISDAVIAPLLRVIASPKRTAATTIPQVINRRDPDASDSRFLNFSINNTIAAKEASNANEPAELLVVKKP</sequence>
<name>X1NMV2_9ZZZZ</name>
<gene>
    <name evidence="1" type="ORF">S06H3_41474</name>
</gene>